<evidence type="ECO:0000256" key="3">
    <source>
        <dbReference type="ARBA" id="ARBA00013194"/>
    </source>
</evidence>
<dbReference type="InterPro" id="IPR001179">
    <property type="entry name" value="PPIase_FKBP_dom"/>
</dbReference>
<reference evidence="9 10" key="1">
    <citation type="submission" date="2018-08" db="EMBL/GenBank/DDBJ databases">
        <title>Genomic Encyclopedia of Type Strains, Phase III (KMG-III): the genomes of soil and plant-associated and newly described type strains.</title>
        <authorList>
            <person name="Whitman W."/>
        </authorList>
    </citation>
    <scope>NUCLEOTIDE SEQUENCE [LARGE SCALE GENOMIC DNA]</scope>
    <source>
        <strain evidence="9 10">325-5</strain>
    </source>
</reference>
<feature type="domain" description="PPIase FKBP-type" evidence="7">
    <location>
        <begin position="261"/>
        <end position="367"/>
    </location>
</feature>
<keyword evidence="10" id="KW-1185">Reference proteome</keyword>
<dbReference type="InterPro" id="IPR029000">
    <property type="entry name" value="Cyclophilin-like_dom_sf"/>
</dbReference>
<dbReference type="InterPro" id="IPR044666">
    <property type="entry name" value="Cyclophilin_A-like"/>
</dbReference>
<dbReference type="AlphaFoldDB" id="A0A3D9RJM8"/>
<dbReference type="Pfam" id="PF00160">
    <property type="entry name" value="Pro_isomerase"/>
    <property type="match status" value="1"/>
</dbReference>
<dbReference type="CDD" id="cd00317">
    <property type="entry name" value="cyclophilin"/>
    <property type="match status" value="1"/>
</dbReference>
<dbReference type="InterPro" id="IPR002130">
    <property type="entry name" value="Cyclophilin-type_PPIase_dom"/>
</dbReference>
<dbReference type="RefSeq" id="WP_115882447.1">
    <property type="nucleotide sequence ID" value="NZ_QTTQ01000012.1"/>
</dbReference>
<sequence length="372" mass="40926">MRILKLFIIVFALITVSCKPTKYTDLEDGMYADLVTDKGTILLKLEFEKTPITVANFVSLAEGTNKHVVDSLKGKHYYDGLTFHRVMKNFMIQGGDPLASGSGGPGYKFIDEFPRGENDSLLLKHDKAGILSMANSGPAANGSQFFITHTKTPWLDGIHTVFGNVIKGQSVVDSIAQNDTIRKVEIINIGRAAKKFKAGAVFSEYYAEHEAAQKIEEEKIQLAIANTLKKIEDNLLKATELTSGLKYVITETKNGEVPVIGAQVKVNYAGYFTNGKLFDTSYKDVAKAYQVYSEARDKKNGYAPFTTEYGPEARLIPGFKEGIQQMKIGDKAMLFIPSHLGYGMQGAGGVIPPNTDLVFELELVQIVKSTEQ</sequence>
<feature type="domain" description="PPIase cyclophilin-type" evidence="8">
    <location>
        <begin position="39"/>
        <end position="180"/>
    </location>
</feature>
<dbReference type="Gene3D" id="2.40.100.10">
    <property type="entry name" value="Cyclophilin-like"/>
    <property type="match status" value="1"/>
</dbReference>
<protein>
    <recommendedName>
        <fullName evidence="3 6">peptidylprolyl isomerase</fullName>
        <ecNumber evidence="3 6">5.2.1.8</ecNumber>
    </recommendedName>
</protein>
<name>A0A3D9RJM8_9FLAO</name>
<dbReference type="OrthoDB" id="9807797at2"/>
<keyword evidence="5 6" id="KW-0413">Isomerase</keyword>
<evidence type="ECO:0000313" key="9">
    <source>
        <dbReference type="EMBL" id="REE79937.1"/>
    </source>
</evidence>
<dbReference type="PANTHER" id="PTHR45625:SF4">
    <property type="entry name" value="PEPTIDYLPROLYL ISOMERASE DOMAIN AND WD REPEAT-CONTAINING PROTEIN 1"/>
    <property type="match status" value="1"/>
</dbReference>
<evidence type="ECO:0000256" key="1">
    <source>
        <dbReference type="ARBA" id="ARBA00000971"/>
    </source>
</evidence>
<keyword evidence="4 6" id="KW-0697">Rotamase</keyword>
<dbReference type="InterPro" id="IPR020892">
    <property type="entry name" value="Cyclophilin-type_PPIase_CS"/>
</dbReference>
<evidence type="ECO:0000259" key="8">
    <source>
        <dbReference type="PROSITE" id="PS50072"/>
    </source>
</evidence>
<comment type="caution">
    <text evidence="9">The sequence shown here is derived from an EMBL/GenBank/DDBJ whole genome shotgun (WGS) entry which is preliminary data.</text>
</comment>
<dbReference type="EMBL" id="QTTQ01000012">
    <property type="protein sequence ID" value="REE79937.1"/>
    <property type="molecule type" value="Genomic_DNA"/>
</dbReference>
<comment type="catalytic activity">
    <reaction evidence="1 6">
        <text>[protein]-peptidylproline (omega=180) = [protein]-peptidylproline (omega=0)</text>
        <dbReference type="Rhea" id="RHEA:16237"/>
        <dbReference type="Rhea" id="RHEA-COMP:10747"/>
        <dbReference type="Rhea" id="RHEA-COMP:10748"/>
        <dbReference type="ChEBI" id="CHEBI:83833"/>
        <dbReference type="ChEBI" id="CHEBI:83834"/>
        <dbReference type="EC" id="5.2.1.8"/>
    </reaction>
</comment>
<accession>A0A3D9RJM8</accession>
<dbReference type="PROSITE" id="PS50059">
    <property type="entry name" value="FKBP_PPIASE"/>
    <property type="match status" value="1"/>
</dbReference>
<dbReference type="PANTHER" id="PTHR45625">
    <property type="entry name" value="PEPTIDYL-PROLYL CIS-TRANS ISOMERASE-RELATED"/>
    <property type="match status" value="1"/>
</dbReference>
<evidence type="ECO:0000313" key="10">
    <source>
        <dbReference type="Proteomes" id="UP000256429"/>
    </source>
</evidence>
<dbReference type="SUPFAM" id="SSF50891">
    <property type="entry name" value="Cyclophilin-like"/>
    <property type="match status" value="1"/>
</dbReference>
<dbReference type="PROSITE" id="PS51257">
    <property type="entry name" value="PROKAR_LIPOPROTEIN"/>
    <property type="match status" value="1"/>
</dbReference>
<evidence type="ECO:0000256" key="2">
    <source>
        <dbReference type="ARBA" id="ARBA00007365"/>
    </source>
</evidence>
<evidence type="ECO:0000259" key="7">
    <source>
        <dbReference type="PROSITE" id="PS50059"/>
    </source>
</evidence>
<dbReference type="Proteomes" id="UP000256429">
    <property type="component" value="Unassembled WGS sequence"/>
</dbReference>
<gene>
    <name evidence="9" type="ORF">BX611_2837</name>
</gene>
<dbReference type="SUPFAM" id="SSF54534">
    <property type="entry name" value="FKBP-like"/>
    <property type="match status" value="1"/>
</dbReference>
<dbReference type="PRINTS" id="PR00153">
    <property type="entry name" value="CSAPPISMRASE"/>
</dbReference>
<organism evidence="9 10">
    <name type="scientific">Lutibacter oceani</name>
    <dbReference type="NCBI Taxonomy" id="1853311"/>
    <lineage>
        <taxon>Bacteria</taxon>
        <taxon>Pseudomonadati</taxon>
        <taxon>Bacteroidota</taxon>
        <taxon>Flavobacteriia</taxon>
        <taxon>Flavobacteriales</taxon>
        <taxon>Flavobacteriaceae</taxon>
        <taxon>Lutibacter</taxon>
    </lineage>
</organism>
<comment type="similarity">
    <text evidence="2">Belongs to the cyclophilin-type PPIase family.</text>
</comment>
<evidence type="ECO:0000256" key="5">
    <source>
        <dbReference type="ARBA" id="ARBA00023235"/>
    </source>
</evidence>
<dbReference type="EC" id="5.2.1.8" evidence="3 6"/>
<dbReference type="Pfam" id="PF00254">
    <property type="entry name" value="FKBP_C"/>
    <property type="match status" value="1"/>
</dbReference>
<evidence type="ECO:0000256" key="4">
    <source>
        <dbReference type="ARBA" id="ARBA00023110"/>
    </source>
</evidence>
<dbReference type="GO" id="GO:0006457">
    <property type="term" value="P:protein folding"/>
    <property type="evidence" value="ECO:0007669"/>
    <property type="project" value="InterPro"/>
</dbReference>
<dbReference type="PROSITE" id="PS00170">
    <property type="entry name" value="CSA_PPIASE_1"/>
    <property type="match status" value="1"/>
</dbReference>
<dbReference type="GO" id="GO:0003755">
    <property type="term" value="F:peptidyl-prolyl cis-trans isomerase activity"/>
    <property type="evidence" value="ECO:0007669"/>
    <property type="project" value="UniProtKB-KW"/>
</dbReference>
<dbReference type="InterPro" id="IPR046357">
    <property type="entry name" value="PPIase_dom_sf"/>
</dbReference>
<dbReference type="PROSITE" id="PS50072">
    <property type="entry name" value="CSA_PPIASE_2"/>
    <property type="match status" value="1"/>
</dbReference>
<dbReference type="Gene3D" id="3.10.50.40">
    <property type="match status" value="1"/>
</dbReference>
<proteinExistence type="inferred from homology"/>
<evidence type="ECO:0000256" key="6">
    <source>
        <dbReference type="PROSITE-ProRule" id="PRU00277"/>
    </source>
</evidence>